<dbReference type="PROSITE" id="PS51257">
    <property type="entry name" value="PROKAR_LIPOPROTEIN"/>
    <property type="match status" value="1"/>
</dbReference>
<dbReference type="Proteomes" id="UP000218022">
    <property type="component" value="Unassembled WGS sequence"/>
</dbReference>
<evidence type="ECO:0000313" key="2">
    <source>
        <dbReference type="EMBL" id="PCE22195.1"/>
    </source>
</evidence>
<protein>
    <recommendedName>
        <fullName evidence="4">Lipoprotein</fullName>
    </recommendedName>
</protein>
<feature type="chain" id="PRO_5012742983" description="Lipoprotein" evidence="1">
    <location>
        <begin position="22"/>
        <end position="161"/>
    </location>
</feature>
<proteinExistence type="predicted"/>
<feature type="signal peptide" evidence="1">
    <location>
        <begin position="1"/>
        <end position="21"/>
    </location>
</feature>
<name>A0A2A4EN00_9BURK</name>
<accession>A0A2A4EN00</accession>
<evidence type="ECO:0008006" key="4">
    <source>
        <dbReference type="Google" id="ProtNLM"/>
    </source>
</evidence>
<gene>
    <name evidence="2" type="ORF">BWP39_21205</name>
</gene>
<evidence type="ECO:0000256" key="1">
    <source>
        <dbReference type="SAM" id="SignalP"/>
    </source>
</evidence>
<reference evidence="2 3" key="1">
    <citation type="submission" date="2017-01" db="EMBL/GenBank/DDBJ databases">
        <title>Whole-Genome Shotgun Sequencing of Two beta-Proteobacterial Species in Search of the Bulgecin Biosynthetic Cluster.</title>
        <authorList>
            <person name="Horsman M.E."/>
            <person name="Marous D.R."/>
            <person name="Li R."/>
            <person name="Oliver R.A."/>
            <person name="Byun B."/>
            <person name="Emrich S.J."/>
            <person name="Boggess B."/>
            <person name="Townsend C.A."/>
            <person name="Mobashery S."/>
        </authorList>
    </citation>
    <scope>NUCLEOTIDE SEQUENCE [LARGE SCALE GENOMIC DNA]</scope>
    <source>
        <strain evidence="2 3">ATCC 31363</strain>
    </source>
</reference>
<keyword evidence="1" id="KW-0732">Signal</keyword>
<dbReference type="RefSeq" id="WP_096723774.1">
    <property type="nucleotide sequence ID" value="NZ_MTZV01000006.1"/>
</dbReference>
<sequence>MRALLRLTGCALILTVMGCKAVDVTRYDIQERGENGLTIVTYTKENLSSLDKTFWVDHVYLRCAVVPVNITKRFDIGFVEPEEYPFVAQRLDIQVQCRVVTTDYCSTWFIHFHEKQNIRGLEYFSGLDVNAPSTLKLRLGGGGMVGARLVSTERVIEVNAP</sequence>
<organism evidence="2 3">
    <name type="scientific">Paraburkholderia acidicola</name>
    <dbReference type="NCBI Taxonomy" id="1912599"/>
    <lineage>
        <taxon>Bacteria</taxon>
        <taxon>Pseudomonadati</taxon>
        <taxon>Pseudomonadota</taxon>
        <taxon>Betaproteobacteria</taxon>
        <taxon>Burkholderiales</taxon>
        <taxon>Burkholderiaceae</taxon>
        <taxon>Paraburkholderia</taxon>
    </lineage>
</organism>
<evidence type="ECO:0000313" key="3">
    <source>
        <dbReference type="Proteomes" id="UP000218022"/>
    </source>
</evidence>
<comment type="caution">
    <text evidence="2">The sequence shown here is derived from an EMBL/GenBank/DDBJ whole genome shotgun (WGS) entry which is preliminary data.</text>
</comment>
<dbReference type="AlphaFoldDB" id="A0A2A4EN00"/>
<dbReference type="EMBL" id="MTZV01000006">
    <property type="protein sequence ID" value="PCE22195.1"/>
    <property type="molecule type" value="Genomic_DNA"/>
</dbReference>